<dbReference type="Proteomes" id="UP001206925">
    <property type="component" value="Unassembled WGS sequence"/>
</dbReference>
<feature type="region of interest" description="Disordered" evidence="1">
    <location>
        <begin position="52"/>
        <end position="82"/>
    </location>
</feature>
<reference evidence="2" key="1">
    <citation type="submission" date="2022-06" db="EMBL/GenBank/DDBJ databases">
        <title>Uncovering the hologenomic basis of an extraordinary plant invasion.</title>
        <authorList>
            <person name="Bieker V.C."/>
            <person name="Martin M.D."/>
            <person name="Gilbert T."/>
            <person name="Hodgins K."/>
            <person name="Battlay P."/>
            <person name="Petersen B."/>
            <person name="Wilson J."/>
        </authorList>
    </citation>
    <scope>NUCLEOTIDE SEQUENCE</scope>
    <source>
        <strain evidence="2">AA19_3_7</strain>
        <tissue evidence="2">Leaf</tissue>
    </source>
</reference>
<sequence>MVDIDWKLWRYCSKKYSNEFLSIPMIGRLAALREFFKTNVDSYLSEFSLQESRREGLLRKSQTKTSAGSQGNENEESDNESDEFFDTLEYFLDDQVESNCAAEIYSQ</sequence>
<name>A0AAD5H066_AMBAR</name>
<keyword evidence="3" id="KW-1185">Reference proteome</keyword>
<organism evidence="2 3">
    <name type="scientific">Ambrosia artemisiifolia</name>
    <name type="common">Common ragweed</name>
    <dbReference type="NCBI Taxonomy" id="4212"/>
    <lineage>
        <taxon>Eukaryota</taxon>
        <taxon>Viridiplantae</taxon>
        <taxon>Streptophyta</taxon>
        <taxon>Embryophyta</taxon>
        <taxon>Tracheophyta</taxon>
        <taxon>Spermatophyta</taxon>
        <taxon>Magnoliopsida</taxon>
        <taxon>eudicotyledons</taxon>
        <taxon>Gunneridae</taxon>
        <taxon>Pentapetalae</taxon>
        <taxon>asterids</taxon>
        <taxon>campanulids</taxon>
        <taxon>Asterales</taxon>
        <taxon>Asteraceae</taxon>
        <taxon>Asteroideae</taxon>
        <taxon>Heliantheae alliance</taxon>
        <taxon>Heliantheae</taxon>
        <taxon>Ambrosia</taxon>
    </lineage>
</organism>
<feature type="non-terminal residue" evidence="2">
    <location>
        <position position="1"/>
    </location>
</feature>
<evidence type="ECO:0000256" key="1">
    <source>
        <dbReference type="SAM" id="MobiDB-lite"/>
    </source>
</evidence>
<evidence type="ECO:0000313" key="2">
    <source>
        <dbReference type="EMBL" id="KAI7757843.1"/>
    </source>
</evidence>
<dbReference type="AlphaFoldDB" id="A0AAD5H066"/>
<comment type="caution">
    <text evidence="2">The sequence shown here is derived from an EMBL/GenBank/DDBJ whole genome shotgun (WGS) entry which is preliminary data.</text>
</comment>
<evidence type="ECO:0000313" key="3">
    <source>
        <dbReference type="Proteomes" id="UP001206925"/>
    </source>
</evidence>
<protein>
    <submittedName>
        <fullName evidence="2">Uncharacterized protein</fullName>
    </submittedName>
</protein>
<dbReference type="EMBL" id="JAMZMK010000053">
    <property type="protein sequence ID" value="KAI7757843.1"/>
    <property type="molecule type" value="Genomic_DNA"/>
</dbReference>
<accession>A0AAD5H066</accession>
<proteinExistence type="predicted"/>
<gene>
    <name evidence="2" type="ORF">M8C21_019290</name>
</gene>
<feature type="compositionally biased region" description="Acidic residues" evidence="1">
    <location>
        <begin position="73"/>
        <end position="82"/>
    </location>
</feature>